<dbReference type="SUPFAM" id="SSF141371">
    <property type="entry name" value="PilZ domain-like"/>
    <property type="match status" value="1"/>
</dbReference>
<proteinExistence type="predicted"/>
<protein>
    <submittedName>
        <fullName evidence="2">PilZ domain-containing protein</fullName>
    </submittedName>
</protein>
<evidence type="ECO:0000313" key="2">
    <source>
        <dbReference type="EMBL" id="SHN54148.1"/>
    </source>
</evidence>
<organism evidence="2 3">
    <name type="scientific">Butyrivibrio hungatei DSM 14810</name>
    <dbReference type="NCBI Taxonomy" id="1121132"/>
    <lineage>
        <taxon>Bacteria</taxon>
        <taxon>Bacillati</taxon>
        <taxon>Bacillota</taxon>
        <taxon>Clostridia</taxon>
        <taxon>Lachnospirales</taxon>
        <taxon>Lachnospiraceae</taxon>
        <taxon>Butyrivibrio</taxon>
    </lineage>
</organism>
<feature type="domain" description="PilZ" evidence="1">
    <location>
        <begin position="3"/>
        <end position="99"/>
    </location>
</feature>
<dbReference type="AlphaFoldDB" id="A0A1M7S6X2"/>
<dbReference type="EMBL" id="FRDH01000004">
    <property type="protein sequence ID" value="SHN54148.1"/>
    <property type="molecule type" value="Genomic_DNA"/>
</dbReference>
<accession>A0A1M7S6X2</accession>
<evidence type="ECO:0000259" key="1">
    <source>
        <dbReference type="Pfam" id="PF07238"/>
    </source>
</evidence>
<dbReference type="RefSeq" id="WP_072701772.1">
    <property type="nucleotide sequence ID" value="NZ_FRDH01000004.1"/>
</dbReference>
<name>A0A1M7S6X2_9FIRM</name>
<evidence type="ECO:0000313" key="3">
    <source>
        <dbReference type="Proteomes" id="UP000184097"/>
    </source>
</evidence>
<dbReference type="Proteomes" id="UP000184097">
    <property type="component" value="Unassembled WGS sequence"/>
</dbReference>
<dbReference type="Pfam" id="PF07238">
    <property type="entry name" value="PilZ"/>
    <property type="match status" value="1"/>
</dbReference>
<dbReference type="InterPro" id="IPR009875">
    <property type="entry name" value="PilZ_domain"/>
</dbReference>
<dbReference type="GO" id="GO:0035438">
    <property type="term" value="F:cyclic-di-GMP binding"/>
    <property type="evidence" value="ECO:0007669"/>
    <property type="project" value="InterPro"/>
</dbReference>
<gene>
    <name evidence="2" type="ORF">SAMN02745247_01167</name>
</gene>
<reference evidence="2 3" key="1">
    <citation type="submission" date="2016-12" db="EMBL/GenBank/DDBJ databases">
        <authorList>
            <person name="Song W.-J."/>
            <person name="Kurnit D.M."/>
        </authorList>
    </citation>
    <scope>NUCLEOTIDE SEQUENCE [LARGE SCALE GENOMIC DNA]</scope>
    <source>
        <strain evidence="2 3">DSM 14810</strain>
    </source>
</reference>
<dbReference type="Gene3D" id="2.40.10.220">
    <property type="entry name" value="predicted glycosyltransferase like domains"/>
    <property type="match status" value="1"/>
</dbReference>
<sequence>MEERRKGRRLDLSGEIIIKELGGDAETVDIKITDASTAGLGFVSDKQLVIGDNYEANLTIWTKEVLHVIVQIVRAEKRDDGFHYGAMFVGMPEDVKVRIKVFETVEEEKAKQS</sequence>